<evidence type="ECO:0000313" key="3">
    <source>
        <dbReference type="Proteomes" id="UP001256673"/>
    </source>
</evidence>
<protein>
    <submittedName>
        <fullName evidence="2">Alpha/beta hydrolase</fullName>
    </submittedName>
</protein>
<feature type="domain" description="AB hydrolase-1" evidence="1">
    <location>
        <begin position="13"/>
        <end position="215"/>
    </location>
</feature>
<dbReference type="Proteomes" id="UP001256673">
    <property type="component" value="Unassembled WGS sequence"/>
</dbReference>
<dbReference type="RefSeq" id="WP_316000819.1">
    <property type="nucleotide sequence ID" value="NZ_JAWDIU010000001.1"/>
</dbReference>
<comment type="caution">
    <text evidence="2">The sequence shown here is derived from an EMBL/GenBank/DDBJ whole genome shotgun (WGS) entry which is preliminary data.</text>
</comment>
<dbReference type="GO" id="GO:0016787">
    <property type="term" value="F:hydrolase activity"/>
    <property type="evidence" value="ECO:0007669"/>
    <property type="project" value="UniProtKB-KW"/>
</dbReference>
<gene>
    <name evidence="2" type="ORF">RWH43_04915</name>
</gene>
<dbReference type="SUPFAM" id="SSF53474">
    <property type="entry name" value="alpha/beta-Hydrolases"/>
    <property type="match status" value="1"/>
</dbReference>
<accession>A0ABU3RTK1</accession>
<reference evidence="2 3" key="1">
    <citation type="submission" date="2023-09" db="EMBL/GenBank/DDBJ databases">
        <title>Microbacterium fusihabitans sp. nov., Microbacterium phycihabitans sp. nov., and Microbacterium cervinum sp. nov., isolated from dried seaweeds of beach.</title>
        <authorList>
            <person name="Lee S.D."/>
        </authorList>
    </citation>
    <scope>NUCLEOTIDE SEQUENCE [LARGE SCALE GENOMIC DNA]</scope>
    <source>
        <strain evidence="2 3">KSW2-21</strain>
    </source>
</reference>
<name>A0ABU3RTK1_9MICO</name>
<dbReference type="Gene3D" id="3.40.50.1820">
    <property type="entry name" value="alpha/beta hydrolase"/>
    <property type="match status" value="1"/>
</dbReference>
<sequence>MPLVLLAGMNCTPDLWTGCGLDDAVTPVMDVGDLDAQVDRLLAELPDTFVIGGLSLGAIVAMAVATRAPERVSGLCIAAANAKAPTSTQRAGWQRWLDGLAAGETPVELQAGILPLLLSPRVRASRPDLVQRVLRMGEETPDAVLAAQLRLQATRIDLRPGLRTVRTPSLVIEGTDDALCPPSFHDEIAAALPEVRRERLDAGHLVALERPAEFGAAVRSWRAGLGAAVR</sequence>
<dbReference type="PANTHER" id="PTHR43194:SF5">
    <property type="entry name" value="PIMELOYL-[ACYL-CARRIER PROTEIN] METHYL ESTER ESTERASE"/>
    <property type="match status" value="1"/>
</dbReference>
<dbReference type="PANTHER" id="PTHR43194">
    <property type="entry name" value="HYDROLASE ALPHA/BETA FOLD FAMILY"/>
    <property type="match status" value="1"/>
</dbReference>
<dbReference type="EMBL" id="JAWDIU010000001">
    <property type="protein sequence ID" value="MDU0326095.1"/>
    <property type="molecule type" value="Genomic_DNA"/>
</dbReference>
<dbReference type="InterPro" id="IPR029058">
    <property type="entry name" value="AB_hydrolase_fold"/>
</dbReference>
<organism evidence="2 3">
    <name type="scientific">Microbacterium algihabitans</name>
    <dbReference type="NCBI Taxonomy" id="3075992"/>
    <lineage>
        <taxon>Bacteria</taxon>
        <taxon>Bacillati</taxon>
        <taxon>Actinomycetota</taxon>
        <taxon>Actinomycetes</taxon>
        <taxon>Micrococcales</taxon>
        <taxon>Microbacteriaceae</taxon>
        <taxon>Microbacterium</taxon>
    </lineage>
</organism>
<dbReference type="InterPro" id="IPR000073">
    <property type="entry name" value="AB_hydrolase_1"/>
</dbReference>
<evidence type="ECO:0000259" key="1">
    <source>
        <dbReference type="Pfam" id="PF12697"/>
    </source>
</evidence>
<evidence type="ECO:0000313" key="2">
    <source>
        <dbReference type="EMBL" id="MDU0326095.1"/>
    </source>
</evidence>
<keyword evidence="2" id="KW-0378">Hydrolase</keyword>
<proteinExistence type="predicted"/>
<dbReference type="Pfam" id="PF12697">
    <property type="entry name" value="Abhydrolase_6"/>
    <property type="match status" value="1"/>
</dbReference>
<keyword evidence="3" id="KW-1185">Reference proteome</keyword>
<dbReference type="InterPro" id="IPR050228">
    <property type="entry name" value="Carboxylesterase_BioH"/>
</dbReference>